<evidence type="ECO:0000313" key="2">
    <source>
        <dbReference type="Proteomes" id="UP001497680"/>
    </source>
</evidence>
<protein>
    <submittedName>
        <fullName evidence="1">Uncharacterized protein</fullName>
    </submittedName>
</protein>
<proteinExistence type="predicted"/>
<keyword evidence="2" id="KW-1185">Reference proteome</keyword>
<comment type="caution">
    <text evidence="1">The sequence shown here is derived from an EMBL/GenBank/DDBJ whole genome shotgun (WGS) entry which is preliminary data.</text>
</comment>
<dbReference type="Proteomes" id="UP001497680">
    <property type="component" value="Unassembled WGS sequence"/>
</dbReference>
<organism evidence="1 2">
    <name type="scientific">Hypoxylon rubiginosum</name>
    <dbReference type="NCBI Taxonomy" id="110542"/>
    <lineage>
        <taxon>Eukaryota</taxon>
        <taxon>Fungi</taxon>
        <taxon>Dikarya</taxon>
        <taxon>Ascomycota</taxon>
        <taxon>Pezizomycotina</taxon>
        <taxon>Sordariomycetes</taxon>
        <taxon>Xylariomycetidae</taxon>
        <taxon>Xylariales</taxon>
        <taxon>Hypoxylaceae</taxon>
        <taxon>Hypoxylon</taxon>
    </lineage>
</organism>
<name>A0ACC0DK81_9PEZI</name>
<reference evidence="1 2" key="1">
    <citation type="journal article" date="2022" name="New Phytol.">
        <title>Ecological generalism drives hyperdiversity of secondary metabolite gene clusters in xylarialean endophytes.</title>
        <authorList>
            <person name="Franco M.E.E."/>
            <person name="Wisecaver J.H."/>
            <person name="Arnold A.E."/>
            <person name="Ju Y.M."/>
            <person name="Slot J.C."/>
            <person name="Ahrendt S."/>
            <person name="Moore L.P."/>
            <person name="Eastman K.E."/>
            <person name="Scott K."/>
            <person name="Konkel Z."/>
            <person name="Mondo S.J."/>
            <person name="Kuo A."/>
            <person name="Hayes R.D."/>
            <person name="Haridas S."/>
            <person name="Andreopoulos B."/>
            <person name="Riley R."/>
            <person name="LaButti K."/>
            <person name="Pangilinan J."/>
            <person name="Lipzen A."/>
            <person name="Amirebrahimi M."/>
            <person name="Yan J."/>
            <person name="Adam C."/>
            <person name="Keymanesh K."/>
            <person name="Ng V."/>
            <person name="Louie K."/>
            <person name="Northen T."/>
            <person name="Drula E."/>
            <person name="Henrissat B."/>
            <person name="Hsieh H.M."/>
            <person name="Youens-Clark K."/>
            <person name="Lutzoni F."/>
            <person name="Miadlikowska J."/>
            <person name="Eastwood D.C."/>
            <person name="Hamelin R.C."/>
            <person name="Grigoriev I.V."/>
            <person name="U'Ren J.M."/>
        </authorList>
    </citation>
    <scope>NUCLEOTIDE SEQUENCE [LARGE SCALE GENOMIC DNA]</scope>
    <source>
        <strain evidence="1 2">ER1909</strain>
    </source>
</reference>
<sequence length="252" mass="27391">MLPNKPSQLCQTQPKLVQSSHTIQTREMTTRLRRTFAYPTDDNDDASSSSSAALDEQEQETLIEALAEQNDVRNAQFRLLLLCLPAVSALPYVITLLFGGASRSSRFVALMSLSSLASTGWMLARLPPGVTGIKVLDEWVGANSNSDESGSGSEDSKQKKKKRAGALPFWADDHPRSPLENYLPYLNTGLCAVLVLTGFLSRSAVSQGYWGHVGLSNLPAIVYGVVLVAKLVMGGVDPERDLDALRYEYKGA</sequence>
<evidence type="ECO:0000313" key="1">
    <source>
        <dbReference type="EMBL" id="KAI6092811.1"/>
    </source>
</evidence>
<dbReference type="EMBL" id="MU394282">
    <property type="protein sequence ID" value="KAI6092811.1"/>
    <property type="molecule type" value="Genomic_DNA"/>
</dbReference>
<accession>A0ACC0DK81</accession>
<gene>
    <name evidence="1" type="ORF">F4821DRAFT_223349</name>
</gene>